<evidence type="ECO:0000256" key="2">
    <source>
        <dbReference type="ARBA" id="ARBA00012925"/>
    </source>
</evidence>
<dbReference type="Pfam" id="PF00484">
    <property type="entry name" value="Pro_CA"/>
    <property type="match status" value="1"/>
</dbReference>
<evidence type="ECO:0000256" key="1">
    <source>
        <dbReference type="ARBA" id="ARBA00006217"/>
    </source>
</evidence>
<dbReference type="PANTHER" id="PTHR11002">
    <property type="entry name" value="CARBONIC ANHYDRASE"/>
    <property type="match status" value="1"/>
</dbReference>
<dbReference type="InterPro" id="IPR001765">
    <property type="entry name" value="Carbonic_anhydrase"/>
</dbReference>
<dbReference type="InterPro" id="IPR015892">
    <property type="entry name" value="Carbonic_anhydrase_CS"/>
</dbReference>
<dbReference type="SUPFAM" id="SSF53056">
    <property type="entry name" value="beta-carbonic anhydrase, cab"/>
    <property type="match status" value="1"/>
</dbReference>
<feature type="binding site" evidence="7">
    <location>
        <position position="163"/>
    </location>
    <ligand>
        <name>Zn(2+)</name>
        <dbReference type="ChEBI" id="CHEBI:29105"/>
    </ligand>
</feature>
<dbReference type="Proteomes" id="UP001485043">
    <property type="component" value="Unassembled WGS sequence"/>
</dbReference>
<evidence type="ECO:0000256" key="8">
    <source>
        <dbReference type="RuleBase" id="RU003956"/>
    </source>
</evidence>
<gene>
    <name evidence="9" type="ORF">WJX84_004779</name>
</gene>
<feature type="binding site" evidence="7">
    <location>
        <position position="110"/>
    </location>
    <ligand>
        <name>Zn(2+)</name>
        <dbReference type="ChEBI" id="CHEBI:29105"/>
    </ligand>
</feature>
<feature type="binding site" evidence="7">
    <location>
        <position position="166"/>
    </location>
    <ligand>
        <name>Zn(2+)</name>
        <dbReference type="ChEBI" id="CHEBI:29105"/>
    </ligand>
</feature>
<proteinExistence type="inferred from homology"/>
<dbReference type="EMBL" id="JALJOV010000563">
    <property type="protein sequence ID" value="KAK9862738.1"/>
    <property type="molecule type" value="Genomic_DNA"/>
</dbReference>
<reference evidence="9 10" key="1">
    <citation type="journal article" date="2024" name="Nat. Commun.">
        <title>Phylogenomics reveals the evolutionary origins of lichenization in chlorophyte algae.</title>
        <authorList>
            <person name="Puginier C."/>
            <person name="Libourel C."/>
            <person name="Otte J."/>
            <person name="Skaloud P."/>
            <person name="Haon M."/>
            <person name="Grisel S."/>
            <person name="Petersen M."/>
            <person name="Berrin J.G."/>
            <person name="Delaux P.M."/>
            <person name="Dal Grande F."/>
            <person name="Keller J."/>
        </authorList>
    </citation>
    <scope>NUCLEOTIDE SEQUENCE [LARGE SCALE GENOMIC DNA]</scope>
    <source>
        <strain evidence="9 10">SAG 2523</strain>
    </source>
</reference>
<evidence type="ECO:0000256" key="5">
    <source>
        <dbReference type="ARBA" id="ARBA00023239"/>
    </source>
</evidence>
<comment type="similarity">
    <text evidence="1 8">Belongs to the beta-class carbonic anhydrase family.</text>
</comment>
<dbReference type="GO" id="GO:0008270">
    <property type="term" value="F:zinc ion binding"/>
    <property type="evidence" value="ECO:0007669"/>
    <property type="project" value="UniProtKB-UniRule"/>
</dbReference>
<dbReference type="PROSITE" id="PS00704">
    <property type="entry name" value="PROK_CO2_ANHYDRASE_1"/>
    <property type="match status" value="1"/>
</dbReference>
<feature type="binding site" evidence="7">
    <location>
        <position position="112"/>
    </location>
    <ligand>
        <name>Zn(2+)</name>
        <dbReference type="ChEBI" id="CHEBI:29105"/>
    </ligand>
</feature>
<dbReference type="AlphaFoldDB" id="A0AAW1T221"/>
<evidence type="ECO:0000313" key="9">
    <source>
        <dbReference type="EMBL" id="KAK9862738.1"/>
    </source>
</evidence>
<dbReference type="EC" id="4.2.1.1" evidence="2 8"/>
<evidence type="ECO:0000256" key="3">
    <source>
        <dbReference type="ARBA" id="ARBA00022723"/>
    </source>
</evidence>
<accession>A0AAW1T221</accession>
<name>A0AAW1T221_9CHLO</name>
<organism evidence="9 10">
    <name type="scientific">Apatococcus fuscideae</name>
    <dbReference type="NCBI Taxonomy" id="2026836"/>
    <lineage>
        <taxon>Eukaryota</taxon>
        <taxon>Viridiplantae</taxon>
        <taxon>Chlorophyta</taxon>
        <taxon>core chlorophytes</taxon>
        <taxon>Trebouxiophyceae</taxon>
        <taxon>Chlorellales</taxon>
        <taxon>Chlorellaceae</taxon>
        <taxon>Apatococcus</taxon>
    </lineage>
</organism>
<sequence length="271" mass="29123">MLTFAVSSRAASAIRPVIQIPVKQNGLARPNRQHRCLPTVQAAATGEMLLDRRITQAMPASRVKAELALEDLIQGNQRFRQGVLQNCVVDSRRFEELTAGQAPPAIVLCCSDSRVPPEMVLDQGMGDVFVIRVAGNILEDHVLASMLYAIGNLGSRLVMVMGHSKCGACTAAQGAFIASKSGERCVSSESDPISILLTRLLDPCNKLVDRASKNGSAKADLKSILPVEAVVKENALHVAEITLQGLQDNLAGQETFWRSDISIRIIGASAR</sequence>
<dbReference type="GO" id="GO:0004089">
    <property type="term" value="F:carbonate dehydratase activity"/>
    <property type="evidence" value="ECO:0007669"/>
    <property type="project" value="UniProtKB-UniRule"/>
</dbReference>
<keyword evidence="3 7" id="KW-0479">Metal-binding</keyword>
<protein>
    <recommendedName>
        <fullName evidence="2 8">Carbonic anhydrase</fullName>
        <ecNumber evidence="2 8">4.2.1.1</ecNumber>
    </recommendedName>
    <alternativeName>
        <fullName evidence="8">Carbonate dehydratase</fullName>
    </alternativeName>
</protein>
<evidence type="ECO:0000256" key="7">
    <source>
        <dbReference type="PIRSR" id="PIRSR601765-1"/>
    </source>
</evidence>
<keyword evidence="5 8" id="KW-0456">Lyase</keyword>
<comment type="function">
    <text evidence="8">Reversible hydration of carbon dioxide.</text>
</comment>
<keyword evidence="4 7" id="KW-0862">Zinc</keyword>
<dbReference type="SMART" id="SM00947">
    <property type="entry name" value="Pro_CA"/>
    <property type="match status" value="1"/>
</dbReference>
<comment type="catalytic activity">
    <reaction evidence="6 8">
        <text>hydrogencarbonate + H(+) = CO2 + H2O</text>
        <dbReference type="Rhea" id="RHEA:10748"/>
        <dbReference type="ChEBI" id="CHEBI:15377"/>
        <dbReference type="ChEBI" id="CHEBI:15378"/>
        <dbReference type="ChEBI" id="CHEBI:16526"/>
        <dbReference type="ChEBI" id="CHEBI:17544"/>
        <dbReference type="EC" id="4.2.1.1"/>
    </reaction>
</comment>
<dbReference type="Gene3D" id="3.40.1050.10">
    <property type="entry name" value="Carbonic anhydrase"/>
    <property type="match status" value="1"/>
</dbReference>
<dbReference type="PANTHER" id="PTHR11002:SF76">
    <property type="entry name" value="CARBONIC ANHYDRASE"/>
    <property type="match status" value="1"/>
</dbReference>
<evidence type="ECO:0000256" key="4">
    <source>
        <dbReference type="ARBA" id="ARBA00022833"/>
    </source>
</evidence>
<dbReference type="GO" id="GO:0015976">
    <property type="term" value="P:carbon utilization"/>
    <property type="evidence" value="ECO:0007669"/>
    <property type="project" value="InterPro"/>
</dbReference>
<keyword evidence="10" id="KW-1185">Reference proteome</keyword>
<evidence type="ECO:0000313" key="10">
    <source>
        <dbReference type="Proteomes" id="UP001485043"/>
    </source>
</evidence>
<comment type="caution">
    <text evidence="9">The sequence shown here is derived from an EMBL/GenBank/DDBJ whole genome shotgun (WGS) entry which is preliminary data.</text>
</comment>
<comment type="cofactor">
    <cofactor evidence="7">
        <name>Zn(2+)</name>
        <dbReference type="ChEBI" id="CHEBI:29105"/>
    </cofactor>
    <text evidence="7">Binds 1 zinc ion per subunit.</text>
</comment>
<evidence type="ECO:0000256" key="6">
    <source>
        <dbReference type="ARBA" id="ARBA00048348"/>
    </source>
</evidence>
<dbReference type="InterPro" id="IPR036874">
    <property type="entry name" value="Carbonic_anhydrase_sf"/>
</dbReference>